<dbReference type="PROSITE" id="PS50244">
    <property type="entry name" value="S5A_REDUCTASE"/>
    <property type="match status" value="1"/>
</dbReference>
<dbReference type="PANTHER" id="PTHR32251:SF17">
    <property type="entry name" value="STEROID 5-ALPHA REDUCTASE C-TERMINAL DOMAIN-CONTAINING PROTEIN"/>
    <property type="match status" value="1"/>
</dbReference>
<sequence>MGNILVKSAAVDFGIQLAGWGVASLLKTEKFYDLAALQSLRWGGRFHKRQKVQTAMVATWATRLGLYLFTRILKEGQDKRFNRGQFIRHGLWGIVRYPNYLGEIMMWTGLYISAFSTFKGWEHVGVISPIFTTFILTQLSGIPIQEKMAMKRWGSDPAYQEHIRNTPKLIPFVW</sequence>
<dbReference type="PANTHER" id="PTHR32251">
    <property type="entry name" value="3-OXO-5-ALPHA-STEROID 4-DEHYDROGENASE"/>
    <property type="match status" value="1"/>
</dbReference>
<evidence type="ECO:0000313" key="2">
    <source>
        <dbReference type="Proteomes" id="UP001217089"/>
    </source>
</evidence>
<dbReference type="Proteomes" id="UP001217089">
    <property type="component" value="Unassembled WGS sequence"/>
</dbReference>
<keyword evidence="2" id="KW-1185">Reference proteome</keyword>
<evidence type="ECO:0008006" key="3">
    <source>
        <dbReference type="Google" id="ProtNLM"/>
    </source>
</evidence>
<dbReference type="Pfam" id="PF06966">
    <property type="entry name" value="DUF1295"/>
    <property type="match status" value="1"/>
</dbReference>
<dbReference type="InterPro" id="IPR010721">
    <property type="entry name" value="UstE-like"/>
</dbReference>
<dbReference type="Gene3D" id="1.20.120.1630">
    <property type="match status" value="1"/>
</dbReference>
<protein>
    <recommendedName>
        <fullName evidence="3">Steroid 5-alpha reductase C-terminal domain-containing protein</fullName>
    </recommendedName>
</protein>
<organism evidence="1 2">
    <name type="scientific">Tegillarca granosa</name>
    <name type="common">Malaysian cockle</name>
    <name type="synonym">Anadara granosa</name>
    <dbReference type="NCBI Taxonomy" id="220873"/>
    <lineage>
        <taxon>Eukaryota</taxon>
        <taxon>Metazoa</taxon>
        <taxon>Spiralia</taxon>
        <taxon>Lophotrochozoa</taxon>
        <taxon>Mollusca</taxon>
        <taxon>Bivalvia</taxon>
        <taxon>Autobranchia</taxon>
        <taxon>Pteriomorphia</taxon>
        <taxon>Arcoida</taxon>
        <taxon>Arcoidea</taxon>
        <taxon>Arcidae</taxon>
        <taxon>Tegillarca</taxon>
    </lineage>
</organism>
<dbReference type="EMBL" id="JARBDR010000657">
    <property type="protein sequence ID" value="KAJ8308809.1"/>
    <property type="molecule type" value="Genomic_DNA"/>
</dbReference>
<proteinExistence type="predicted"/>
<reference evidence="1 2" key="1">
    <citation type="submission" date="2022-12" db="EMBL/GenBank/DDBJ databases">
        <title>Chromosome-level genome of Tegillarca granosa.</title>
        <authorList>
            <person name="Kim J."/>
        </authorList>
    </citation>
    <scope>NUCLEOTIDE SEQUENCE [LARGE SCALE GENOMIC DNA]</scope>
    <source>
        <strain evidence="1">Teg-2019</strain>
        <tissue evidence="1">Adductor muscle</tissue>
    </source>
</reference>
<name>A0ABQ9EUE8_TEGGR</name>
<gene>
    <name evidence="1" type="ORF">KUTeg_013683</name>
</gene>
<accession>A0ABQ9EUE8</accession>
<evidence type="ECO:0000313" key="1">
    <source>
        <dbReference type="EMBL" id="KAJ8308809.1"/>
    </source>
</evidence>
<comment type="caution">
    <text evidence="1">The sequence shown here is derived from an EMBL/GenBank/DDBJ whole genome shotgun (WGS) entry which is preliminary data.</text>
</comment>